<dbReference type="PATRIC" id="fig|1310607.3.peg.2485"/>
<gene>
    <name evidence="1" type="ORF">J506_2560</name>
</gene>
<dbReference type="RefSeq" id="WP_032059569.1">
    <property type="nucleotide sequence ID" value="NZ_JEXD01000022.1"/>
</dbReference>
<dbReference type="Proteomes" id="UP000021108">
    <property type="component" value="Unassembled WGS sequence"/>
</dbReference>
<comment type="caution">
    <text evidence="1">The sequence shown here is derived from an EMBL/GenBank/DDBJ whole genome shotgun (WGS) entry which is preliminary data.</text>
</comment>
<dbReference type="EMBL" id="JEXD01000022">
    <property type="protein sequence ID" value="EXC06558.1"/>
    <property type="molecule type" value="Genomic_DNA"/>
</dbReference>
<protein>
    <submittedName>
        <fullName evidence="1">Uncharacterized protein</fullName>
    </submittedName>
</protein>
<reference evidence="1 2" key="1">
    <citation type="submission" date="2014-02" db="EMBL/GenBank/DDBJ databases">
        <title>Comparative genomics and transcriptomics to identify genetic mechanisms underlying the emergence of carbapenem resistant Acinetobacter baumannii (CRAb).</title>
        <authorList>
            <person name="Harris A.D."/>
            <person name="Johnson K.J."/>
            <person name="George J."/>
            <person name="Shefchek K."/>
            <person name="Daugherty S.C."/>
            <person name="Parankush S."/>
            <person name="Sadzewicz L."/>
            <person name="Tallon L."/>
            <person name="Sengamalay N."/>
            <person name="Hazen T.H."/>
            <person name="Rasko D.A."/>
        </authorList>
    </citation>
    <scope>NUCLEOTIDE SEQUENCE [LARGE SCALE GENOMIC DNA]</scope>
    <source>
        <strain evidence="1 2">625974</strain>
    </source>
</reference>
<proteinExistence type="predicted"/>
<dbReference type="AlphaFoldDB" id="A0A009PWA5"/>
<name>A0A009PWA5_ACIBA</name>
<accession>A0A009PWA5</accession>
<evidence type="ECO:0000313" key="2">
    <source>
        <dbReference type="Proteomes" id="UP000021108"/>
    </source>
</evidence>
<organism evidence="1 2">
    <name type="scientific">Acinetobacter baumannii 625974</name>
    <dbReference type="NCBI Taxonomy" id="1310607"/>
    <lineage>
        <taxon>Bacteria</taxon>
        <taxon>Pseudomonadati</taxon>
        <taxon>Pseudomonadota</taxon>
        <taxon>Gammaproteobacteria</taxon>
        <taxon>Moraxellales</taxon>
        <taxon>Moraxellaceae</taxon>
        <taxon>Acinetobacter</taxon>
        <taxon>Acinetobacter calcoaceticus/baumannii complex</taxon>
    </lineage>
</organism>
<sequence length="173" mass="19513">MANTSKLFIGFTASLVLYFSGINTLYAKIPDELLYQPPKNVQSTQLATLVGFQKLNALQLIKARIYLTYINDKATLNRSHDWNKVYEISPGLTDIRLVSDTPNYFTSGRLKFTAKASHHYQVKNNQADIKFNKEPLLFWVEDLDTGEVVTPKQELLGITVPSSVSFVPVIISK</sequence>
<evidence type="ECO:0000313" key="1">
    <source>
        <dbReference type="EMBL" id="EXC06558.1"/>
    </source>
</evidence>